<keyword evidence="5" id="KW-0732">Signal</keyword>
<name>A0AAD5FB53_SILAS</name>
<comment type="subcellular location">
    <subcellularLocation>
        <location evidence="1">Secreted</location>
    </subcellularLocation>
</comment>
<sequence>MKAGFFFSVLLSMLAQLSQAQFQYQNLMNYLESRMAALEERIASWQEQNNRYNTDLKQFKNQAADLLQKLGSEHEKLREELEGAGVRVDRVEKEMDYIETKHPPKPCVKAVDKMLEQKPVTKERKKKDEFFEISVCVDIVSSIRAMKIVKRLGSTKGAWTKDSRTAKVYVFNGTSEDTLYEFSSVKELSASSGMSKGKQITLPMAWNGTGHAVYDGFLYYVTERSELQVIKFHLENSSVVDSAVLPVQDQLSVYSFNPETMVDLIADEEGLWALYTVGDTINLAKMDSDTLDIEQMWETSCSRNNAEAAFFVCGTLYVVYNTRPPSRSRVQCVFDVNDMVTPGEAPLVYFPRRYGGHSSLKYNPVEKQVYAWDDGYQILYRMALKKKLWAIMPPPEE</sequence>
<keyword evidence="8" id="KW-1185">Reference proteome</keyword>
<evidence type="ECO:0000256" key="1">
    <source>
        <dbReference type="ARBA" id="ARBA00004613"/>
    </source>
</evidence>
<evidence type="ECO:0000256" key="3">
    <source>
        <dbReference type="PROSITE-ProRule" id="PRU00446"/>
    </source>
</evidence>
<accession>A0AAD5FB53</accession>
<evidence type="ECO:0000256" key="4">
    <source>
        <dbReference type="SAM" id="Coils"/>
    </source>
</evidence>
<dbReference type="SMART" id="SM00284">
    <property type="entry name" value="OLF"/>
    <property type="match status" value="1"/>
</dbReference>
<evidence type="ECO:0000313" key="7">
    <source>
        <dbReference type="EMBL" id="KAI5609102.1"/>
    </source>
</evidence>
<evidence type="ECO:0000259" key="6">
    <source>
        <dbReference type="PROSITE" id="PS51132"/>
    </source>
</evidence>
<dbReference type="GO" id="GO:0005615">
    <property type="term" value="C:extracellular space"/>
    <property type="evidence" value="ECO:0007669"/>
    <property type="project" value="TreeGrafter"/>
</dbReference>
<dbReference type="GO" id="GO:0007165">
    <property type="term" value="P:signal transduction"/>
    <property type="evidence" value="ECO:0007669"/>
    <property type="project" value="TreeGrafter"/>
</dbReference>
<comment type="caution">
    <text evidence="3">Lacks conserved residue(s) required for the propagation of feature annotation.</text>
</comment>
<dbReference type="AlphaFoldDB" id="A0AAD5FB53"/>
<dbReference type="InterPro" id="IPR003112">
    <property type="entry name" value="Olfac-like_dom"/>
</dbReference>
<feature type="coiled-coil region" evidence="4">
    <location>
        <begin position="28"/>
        <end position="94"/>
    </location>
</feature>
<evidence type="ECO:0000256" key="5">
    <source>
        <dbReference type="SAM" id="SignalP"/>
    </source>
</evidence>
<keyword evidence="2" id="KW-0964">Secreted</keyword>
<dbReference type="PROSITE" id="PS51132">
    <property type="entry name" value="OLF"/>
    <property type="match status" value="1"/>
</dbReference>
<organism evidence="7 8">
    <name type="scientific">Silurus asotus</name>
    <name type="common">Amur catfish</name>
    <name type="synonym">Parasilurus asotus</name>
    <dbReference type="NCBI Taxonomy" id="30991"/>
    <lineage>
        <taxon>Eukaryota</taxon>
        <taxon>Metazoa</taxon>
        <taxon>Chordata</taxon>
        <taxon>Craniata</taxon>
        <taxon>Vertebrata</taxon>
        <taxon>Euteleostomi</taxon>
        <taxon>Actinopterygii</taxon>
        <taxon>Neopterygii</taxon>
        <taxon>Teleostei</taxon>
        <taxon>Ostariophysi</taxon>
        <taxon>Siluriformes</taxon>
        <taxon>Siluridae</taxon>
        <taxon>Silurus</taxon>
    </lineage>
</organism>
<protein>
    <submittedName>
        <fullName evidence="7">Olfactomedin-like protein 3B</fullName>
    </submittedName>
</protein>
<keyword evidence="4" id="KW-0175">Coiled coil</keyword>
<evidence type="ECO:0000313" key="8">
    <source>
        <dbReference type="Proteomes" id="UP001205998"/>
    </source>
</evidence>
<feature type="domain" description="Olfactomedin-like" evidence="6">
    <location>
        <begin position="135"/>
        <end position="386"/>
    </location>
</feature>
<dbReference type="EMBL" id="MU579904">
    <property type="protein sequence ID" value="KAI5609102.1"/>
    <property type="molecule type" value="Genomic_DNA"/>
</dbReference>
<dbReference type="InterPro" id="IPR050605">
    <property type="entry name" value="Olfactomedin-like_domain"/>
</dbReference>
<feature type="signal peptide" evidence="5">
    <location>
        <begin position="1"/>
        <end position="20"/>
    </location>
</feature>
<comment type="caution">
    <text evidence="7">The sequence shown here is derived from an EMBL/GenBank/DDBJ whole genome shotgun (WGS) entry which is preliminary data.</text>
</comment>
<reference evidence="7" key="1">
    <citation type="submission" date="2018-07" db="EMBL/GenBank/DDBJ databases">
        <title>Comparative genomics of catfishes provides insights into carnivory and benthic adaptation.</title>
        <authorList>
            <person name="Zhang Y."/>
            <person name="Wang D."/>
            <person name="Peng Z."/>
            <person name="Zheng S."/>
            <person name="Shao F."/>
            <person name="Tao W."/>
        </authorList>
    </citation>
    <scope>NUCLEOTIDE SEQUENCE</scope>
    <source>
        <strain evidence="7">Chongqing</strain>
    </source>
</reference>
<dbReference type="Pfam" id="PF02191">
    <property type="entry name" value="OLF"/>
    <property type="match status" value="1"/>
</dbReference>
<proteinExistence type="predicted"/>
<dbReference type="PANTHER" id="PTHR23192">
    <property type="entry name" value="OLFACTOMEDIN-RELATED"/>
    <property type="match status" value="1"/>
</dbReference>
<gene>
    <name evidence="7" type="ORF">C0J50_6104</name>
</gene>
<dbReference type="PANTHER" id="PTHR23192:SF49">
    <property type="entry name" value="OLFACTOMEDIN-LIKE PROTEIN 3B"/>
    <property type="match status" value="1"/>
</dbReference>
<dbReference type="Proteomes" id="UP001205998">
    <property type="component" value="Unassembled WGS sequence"/>
</dbReference>
<evidence type="ECO:0000256" key="2">
    <source>
        <dbReference type="ARBA" id="ARBA00022525"/>
    </source>
</evidence>
<feature type="chain" id="PRO_5041988155" evidence="5">
    <location>
        <begin position="21"/>
        <end position="397"/>
    </location>
</feature>